<comment type="caution">
    <text evidence="2">The sequence shown here is derived from an EMBL/GenBank/DDBJ whole genome shotgun (WGS) entry which is preliminary data.</text>
</comment>
<keyword evidence="1" id="KW-1133">Transmembrane helix</keyword>
<feature type="transmembrane region" description="Helical" evidence="1">
    <location>
        <begin position="167"/>
        <end position="189"/>
    </location>
</feature>
<keyword evidence="1" id="KW-0812">Transmembrane</keyword>
<proteinExistence type="predicted"/>
<evidence type="ECO:0000256" key="1">
    <source>
        <dbReference type="SAM" id="Phobius"/>
    </source>
</evidence>
<name>A0A158K136_9BURK</name>
<evidence type="ECO:0000313" key="3">
    <source>
        <dbReference type="Proteomes" id="UP000054925"/>
    </source>
</evidence>
<organism evidence="2 3">
    <name type="scientific">Caballeronia terrestris</name>
    <dbReference type="NCBI Taxonomy" id="1226301"/>
    <lineage>
        <taxon>Bacteria</taxon>
        <taxon>Pseudomonadati</taxon>
        <taxon>Pseudomonadota</taxon>
        <taxon>Betaproteobacteria</taxon>
        <taxon>Burkholderiales</taxon>
        <taxon>Burkholderiaceae</taxon>
        <taxon>Caballeronia</taxon>
    </lineage>
</organism>
<protein>
    <submittedName>
        <fullName evidence="2">Uncharacterized protein</fullName>
    </submittedName>
</protein>
<dbReference type="AlphaFoldDB" id="A0A158K136"/>
<gene>
    <name evidence="2" type="ORF">AWB67_04662</name>
</gene>
<keyword evidence="1" id="KW-0472">Membrane</keyword>
<dbReference type="EMBL" id="FCOL02000032">
    <property type="protein sequence ID" value="SAL74798.1"/>
    <property type="molecule type" value="Genomic_DNA"/>
</dbReference>
<reference evidence="2" key="1">
    <citation type="submission" date="2016-01" db="EMBL/GenBank/DDBJ databases">
        <authorList>
            <person name="Peeters C."/>
        </authorList>
    </citation>
    <scope>NUCLEOTIDE SEQUENCE [LARGE SCALE GENOMIC DNA]</scope>
    <source>
        <strain evidence="2">LMG 22937</strain>
    </source>
</reference>
<dbReference type="Proteomes" id="UP000054925">
    <property type="component" value="Unassembled WGS sequence"/>
</dbReference>
<evidence type="ECO:0000313" key="2">
    <source>
        <dbReference type="EMBL" id="SAL74798.1"/>
    </source>
</evidence>
<accession>A0A158K136</accession>
<sequence length="224" mass="24202">MAISYVTLARLIPSEAASLASCGVTILLGSECMVPALPPISPNWFATMYSDTIAMPSLVNPFATASAGLVGVLPPVPPGRSACPISCASVVANRIGDSFHEGSKLMTLAEASVVTPLPATPILKDQSSLLQNEFSAPARNGDFSAAETIELYNDSFNPKTLINFFKAFCVSITVILVIPFHAFILVYFYRNPGKLCRCIEAYRYDLILIMCEILFSPCLIPMRR</sequence>
<keyword evidence="3" id="KW-1185">Reference proteome</keyword>